<protein>
    <submittedName>
        <fullName evidence="2">Uncharacterized protein</fullName>
    </submittedName>
</protein>
<proteinExistence type="predicted"/>
<reference evidence="2 3" key="1">
    <citation type="journal article" date="2016" name="Nat. Commun.">
        <title>Thousands of microbial genomes shed light on interconnected biogeochemical processes in an aquifer system.</title>
        <authorList>
            <person name="Anantharaman K."/>
            <person name="Brown C.T."/>
            <person name="Hug L.A."/>
            <person name="Sharon I."/>
            <person name="Castelle C.J."/>
            <person name="Probst A.J."/>
            <person name="Thomas B.C."/>
            <person name="Singh A."/>
            <person name="Wilkins M.J."/>
            <person name="Karaoz U."/>
            <person name="Brodie E.L."/>
            <person name="Williams K.H."/>
            <person name="Hubbard S.S."/>
            <person name="Banfield J.F."/>
        </authorList>
    </citation>
    <scope>NUCLEOTIDE SEQUENCE [LARGE SCALE GENOMIC DNA]</scope>
</reference>
<accession>A0A1F6V3U3</accession>
<evidence type="ECO:0000313" key="2">
    <source>
        <dbReference type="EMBL" id="OGI64126.1"/>
    </source>
</evidence>
<dbReference type="Proteomes" id="UP000178985">
    <property type="component" value="Unassembled WGS sequence"/>
</dbReference>
<dbReference type="EMBL" id="MFTO01000006">
    <property type="protein sequence ID" value="OGI64126.1"/>
    <property type="molecule type" value="Genomic_DNA"/>
</dbReference>
<evidence type="ECO:0000313" key="3">
    <source>
        <dbReference type="Proteomes" id="UP000178985"/>
    </source>
</evidence>
<gene>
    <name evidence="2" type="ORF">A2733_02660</name>
</gene>
<comment type="caution">
    <text evidence="2">The sequence shown here is derived from an EMBL/GenBank/DDBJ whole genome shotgun (WGS) entry which is preliminary data.</text>
</comment>
<name>A0A1F6V3U3_9BACT</name>
<dbReference type="AlphaFoldDB" id="A0A1F6V3U3"/>
<evidence type="ECO:0000256" key="1">
    <source>
        <dbReference type="SAM" id="MobiDB-lite"/>
    </source>
</evidence>
<sequence length="268" mass="26714">MKKYTASFLILGVMLLGFSFVLPNKAMAGALSSGGISAITSMLQALGANSTTINTVSALLSSSSATGTTSTSSSGSGSGYSALPSSTSGSGSTGGTSTTGSTNTGSITGGTVLPCSLSTYLFNNVTGAPCPKTTSSSGTSSGSTSGGSISPTAASQFSIVLVSPDGGETYSPGEKVVVKWNTQGVDPAETKALLLLNYYSPLGHVITNSKLLSDFTANDGEEEVTLPTTLPSDPGVSWGTLFRVMVSISSQTGTFLGINASNGLFTIK</sequence>
<organism evidence="2 3">
    <name type="scientific">Candidatus Nomurabacteria bacterium RIFCSPHIGHO2_01_FULL_40_20</name>
    <dbReference type="NCBI Taxonomy" id="1801738"/>
    <lineage>
        <taxon>Bacteria</taxon>
        <taxon>Candidatus Nomuraibacteriota</taxon>
    </lineage>
</organism>
<feature type="region of interest" description="Disordered" evidence="1">
    <location>
        <begin position="63"/>
        <end position="105"/>
    </location>
</feature>